<gene>
    <name evidence="2" type="ORF">MPEBLZ_03016</name>
</gene>
<evidence type="ECO:0000256" key="1">
    <source>
        <dbReference type="SAM" id="MobiDB-lite"/>
    </source>
</evidence>
<feature type="region of interest" description="Disordered" evidence="1">
    <location>
        <begin position="136"/>
        <end position="155"/>
    </location>
</feature>
<dbReference type="PATRIC" id="fig|1719120.3.peg.3275"/>
<feature type="compositionally biased region" description="Basic and acidic residues" evidence="1">
    <location>
        <begin position="137"/>
        <end position="152"/>
    </location>
</feature>
<evidence type="ECO:0000313" key="2">
    <source>
        <dbReference type="EMBL" id="KPQ42437.1"/>
    </source>
</evidence>
<proteinExistence type="predicted"/>
<dbReference type="InterPro" id="IPR006482">
    <property type="entry name" value="Cas7_Csh2/Csh2"/>
</dbReference>
<evidence type="ECO:0000313" key="3">
    <source>
        <dbReference type="Proteomes" id="UP000050360"/>
    </source>
</evidence>
<dbReference type="Pfam" id="PF05107">
    <property type="entry name" value="Cas_Cas7"/>
    <property type="match status" value="1"/>
</dbReference>
<protein>
    <recommendedName>
        <fullName evidence="4">CRISPR-associated protein, Csh2 family</fullName>
    </recommendedName>
</protein>
<dbReference type="NCBIfam" id="TIGR02590">
    <property type="entry name" value="cas_Csh2"/>
    <property type="match status" value="1"/>
</dbReference>
<dbReference type="InterPro" id="IPR013419">
    <property type="entry name" value="CRISPR-assoc_prot_Cas7/Csh2"/>
</dbReference>
<dbReference type="Proteomes" id="UP000050360">
    <property type="component" value="Unassembled WGS sequence"/>
</dbReference>
<comment type="caution">
    <text evidence="2">The sequence shown here is derived from an EMBL/GenBank/DDBJ whole genome shotgun (WGS) entry which is preliminary data.</text>
</comment>
<dbReference type="GO" id="GO:0043571">
    <property type="term" value="P:maintenance of CRISPR repeat elements"/>
    <property type="evidence" value="ECO:0007669"/>
    <property type="project" value="InterPro"/>
</dbReference>
<reference evidence="2 3" key="1">
    <citation type="submission" date="2015-09" db="EMBL/GenBank/DDBJ databases">
        <title>A metagenomics-based metabolic model of nitrate-dependent anaerobic oxidation of methane by Methanoperedens-like archaea.</title>
        <authorList>
            <person name="Arshad A."/>
            <person name="Speth D.R."/>
            <person name="De Graaf R.M."/>
            <person name="Op Den Camp H.J."/>
            <person name="Jetten M.S."/>
            <person name="Welte C.U."/>
        </authorList>
    </citation>
    <scope>NUCLEOTIDE SEQUENCE [LARGE SCALE GENOMIC DNA]</scope>
</reference>
<accession>A0A0P8A2W7</accession>
<organism evidence="2 3">
    <name type="scientific">Candidatus Methanoperedens nitratireducens</name>
    <dbReference type="NCBI Taxonomy" id="1392998"/>
    <lineage>
        <taxon>Archaea</taxon>
        <taxon>Methanobacteriati</taxon>
        <taxon>Methanobacteriota</taxon>
        <taxon>Stenosarchaea group</taxon>
        <taxon>Methanomicrobia</taxon>
        <taxon>Methanosarcinales</taxon>
        <taxon>ANME-2 cluster</taxon>
        <taxon>Candidatus Methanoperedentaceae</taxon>
        <taxon>Candidatus Methanoperedens</taxon>
    </lineage>
</organism>
<name>A0A0P8A2W7_9EURY</name>
<dbReference type="EMBL" id="LKCM01000235">
    <property type="protein sequence ID" value="KPQ42437.1"/>
    <property type="molecule type" value="Genomic_DNA"/>
</dbReference>
<sequence>MSNIITNRSELVFLYDVKDANPNGDPLDENKPRIDEETGLNLITDVRLKRTIRDYLYNFKKQDIFVREISDEEGHIQDAKLRASDFLKHIPSAELEGKTLQQQKEIATAEILKKCIDVRLFGATIPLELKVKKGKKTEKPKEDIKEQTESKEQTSSLTFTGPVQFKIGRSLHKVYIKHFRGTGAFASKKGAEQKTFREEDFLFYSLINFYGIINENAAKDTKLTDDDVKFLLDGIWNGTKNLISRSKVGQVPRLLIKVNYKENNYHIGDLNSMISLVKEVPDEELRDISQVKINLTKIIDVLKNKKDLIQNVEYQIDDRARFELEGKEITINEALKTTGIPALQLSS</sequence>
<dbReference type="AlphaFoldDB" id="A0A0P8A2W7"/>
<evidence type="ECO:0008006" key="4">
    <source>
        <dbReference type="Google" id="ProtNLM"/>
    </source>
</evidence>
<dbReference type="NCBIfam" id="TIGR01595">
    <property type="entry name" value="cas_CT1132"/>
    <property type="match status" value="1"/>
</dbReference>